<feature type="transmembrane region" description="Helical" evidence="1">
    <location>
        <begin position="6"/>
        <end position="23"/>
    </location>
</feature>
<proteinExistence type="predicted"/>
<name>A0A6C0JFM0_9ZZZZ</name>
<reference evidence="2" key="1">
    <citation type="journal article" date="2020" name="Nature">
        <title>Giant virus diversity and host interactions through global metagenomics.</title>
        <authorList>
            <person name="Schulz F."/>
            <person name="Roux S."/>
            <person name="Paez-Espino D."/>
            <person name="Jungbluth S."/>
            <person name="Walsh D.A."/>
            <person name="Denef V.J."/>
            <person name="McMahon K.D."/>
            <person name="Konstantinidis K.T."/>
            <person name="Eloe-Fadrosh E.A."/>
            <person name="Kyrpides N.C."/>
            <person name="Woyke T."/>
        </authorList>
    </citation>
    <scope>NUCLEOTIDE SEQUENCE</scope>
    <source>
        <strain evidence="2">GVMAG-M-3300027206-1</strain>
    </source>
</reference>
<keyword evidence="1" id="KW-0812">Transmembrane</keyword>
<evidence type="ECO:0000313" key="2">
    <source>
        <dbReference type="EMBL" id="QHU03640.1"/>
    </source>
</evidence>
<protein>
    <submittedName>
        <fullName evidence="2">Uncharacterized protein</fullName>
    </submittedName>
</protein>
<organism evidence="2">
    <name type="scientific">viral metagenome</name>
    <dbReference type="NCBI Taxonomy" id="1070528"/>
    <lineage>
        <taxon>unclassified sequences</taxon>
        <taxon>metagenomes</taxon>
        <taxon>organismal metagenomes</taxon>
    </lineage>
</organism>
<accession>A0A6C0JFM0</accession>
<dbReference type="EMBL" id="MN740384">
    <property type="protein sequence ID" value="QHU03640.1"/>
    <property type="molecule type" value="Genomic_DNA"/>
</dbReference>
<keyword evidence="1" id="KW-0472">Membrane</keyword>
<sequence>MKNQNIIYGVIAALALYILFTRYEKYTEEKISPSDDVFEIVRKIEEAKKAKNKPQ</sequence>
<evidence type="ECO:0000256" key="1">
    <source>
        <dbReference type="SAM" id="Phobius"/>
    </source>
</evidence>
<keyword evidence="1" id="KW-1133">Transmembrane helix</keyword>
<dbReference type="AlphaFoldDB" id="A0A6C0JFM0"/>